<gene>
    <name evidence="9" type="ORF">OIU85_021122</name>
</gene>
<organism evidence="9 10">
    <name type="scientific">Salix viminalis</name>
    <name type="common">Common osier</name>
    <name type="synonym">Basket willow</name>
    <dbReference type="NCBI Taxonomy" id="40686"/>
    <lineage>
        <taxon>Eukaryota</taxon>
        <taxon>Viridiplantae</taxon>
        <taxon>Streptophyta</taxon>
        <taxon>Embryophyta</taxon>
        <taxon>Tracheophyta</taxon>
        <taxon>Spermatophyta</taxon>
        <taxon>Magnoliopsida</taxon>
        <taxon>eudicotyledons</taxon>
        <taxon>Gunneridae</taxon>
        <taxon>Pentapetalae</taxon>
        <taxon>rosids</taxon>
        <taxon>fabids</taxon>
        <taxon>Malpighiales</taxon>
        <taxon>Salicaceae</taxon>
        <taxon>Saliceae</taxon>
        <taxon>Salix</taxon>
    </lineage>
</organism>
<dbReference type="GO" id="GO:0009507">
    <property type="term" value="C:chloroplast"/>
    <property type="evidence" value="ECO:0007669"/>
    <property type="project" value="UniProtKB-SubCell"/>
</dbReference>
<dbReference type="SUPFAM" id="SSF54913">
    <property type="entry name" value="GlnB-like"/>
    <property type="match status" value="1"/>
</dbReference>
<comment type="caution">
    <text evidence="9">The sequence shown here is derived from an EMBL/GenBank/DDBJ whole genome shotgun (WGS) entry which is preliminary data.</text>
</comment>
<sequence>MNSARVVICHKHRSFSSLPWISPLHFLTPKLDPPPKTLLEPRRKPKFISHETAINLIKHERDPQHALEIFNMVVEQKGFNHNHATYSTIIDKLARAKKFQAVDALLRQMMYETCKFHESLFLNLMKYFAKSSVYERVVEMFNKIQPIVREKPSLKAISTCLNLLVESKQVDLLRGFLLDLKKGYMLKPNTCIFNILIKYHCKSGDLESAFAVVEEMKKFGRIDEAMVLLEEMKETKCKADVVTVNVLLRGFCGEGRTEEALGMLNRLSSEGIYLNKASYRIVLNSLCQKGELDKALELLGLTLSRGFLPHHATSNELLVGLCKAGMADDAVVALYGLAEMGFKPEPDSWALLVEFVCRERRLLLGFELLDELTAIECENSVPFLGLYNTCPTTISSSLKTGNALSLSFIPLFRTKFCSSRAAATQASNIRMEGSSDTVPSIVVYVTVPNREAGKKLAHSIVKEKLAACVNIVPGIESVYQWQGEIQSDAEELLIIKTRQSLLEALTEHVKANHEYEVPEVISLPITGGSIPYLKWLKDSTRD</sequence>
<dbReference type="Pfam" id="PF13041">
    <property type="entry name" value="PPR_2"/>
    <property type="match status" value="1"/>
</dbReference>
<dbReference type="EMBL" id="JAPFFL010000004">
    <property type="protein sequence ID" value="KAJ6730292.1"/>
    <property type="molecule type" value="Genomic_DNA"/>
</dbReference>
<evidence type="ECO:0000313" key="10">
    <source>
        <dbReference type="Proteomes" id="UP001151529"/>
    </source>
</evidence>
<dbReference type="AlphaFoldDB" id="A0A9Q0UHW2"/>
<comment type="similarity">
    <text evidence="3">Belongs to the CutA family.</text>
</comment>
<evidence type="ECO:0000256" key="5">
    <source>
        <dbReference type="ARBA" id="ARBA00022640"/>
    </source>
</evidence>
<dbReference type="PANTHER" id="PTHR47933:SF11">
    <property type="entry name" value="PENTATRICOPEPTIDE REPEAT-CONTAINING PROTEIN 2"/>
    <property type="match status" value="1"/>
</dbReference>
<keyword evidence="5" id="KW-0934">Plastid</keyword>
<keyword evidence="7" id="KW-0809">Transit peptide</keyword>
<comment type="similarity">
    <text evidence="2">Belongs to the PPR family. P subfamily.</text>
</comment>
<reference evidence="9" key="1">
    <citation type="submission" date="2022-11" db="EMBL/GenBank/DDBJ databases">
        <authorList>
            <person name="Hyden B.L."/>
            <person name="Feng K."/>
            <person name="Yates T."/>
            <person name="Jawdy S."/>
            <person name="Smart L.B."/>
            <person name="Muchero W."/>
        </authorList>
    </citation>
    <scope>NUCLEOTIDE SEQUENCE</scope>
    <source>
        <tissue evidence="9">Shoot tip</tissue>
    </source>
</reference>
<evidence type="ECO:0000313" key="9">
    <source>
        <dbReference type="EMBL" id="KAJ6730292.1"/>
    </source>
</evidence>
<dbReference type="InterPro" id="IPR011990">
    <property type="entry name" value="TPR-like_helical_dom_sf"/>
</dbReference>
<proteinExistence type="inferred from homology"/>
<dbReference type="InterPro" id="IPR004323">
    <property type="entry name" value="Ion_tolerance_CutA"/>
</dbReference>
<dbReference type="InterPro" id="IPR015867">
    <property type="entry name" value="N-reg_PII/ATP_PRibTrfase_C"/>
</dbReference>
<dbReference type="GO" id="GO:0010038">
    <property type="term" value="P:response to metal ion"/>
    <property type="evidence" value="ECO:0007669"/>
    <property type="project" value="InterPro"/>
</dbReference>
<feature type="repeat" description="PPR" evidence="8">
    <location>
        <begin position="275"/>
        <end position="309"/>
    </location>
</feature>
<dbReference type="Pfam" id="PF01535">
    <property type="entry name" value="PPR"/>
    <property type="match status" value="2"/>
</dbReference>
<dbReference type="Proteomes" id="UP001151529">
    <property type="component" value="Chromosome 2"/>
</dbReference>
<evidence type="ECO:0000256" key="4">
    <source>
        <dbReference type="ARBA" id="ARBA00022528"/>
    </source>
</evidence>
<protein>
    <submittedName>
        <fullName evidence="9">PENTATRICOPEPTIDE REPEAT-CONTAINING PROTEIN 1 MITOCHONDRIAL</fullName>
    </submittedName>
</protein>
<keyword evidence="4" id="KW-0150">Chloroplast</keyword>
<feature type="repeat" description="PPR" evidence="8">
    <location>
        <begin position="189"/>
        <end position="223"/>
    </location>
</feature>
<evidence type="ECO:0000256" key="3">
    <source>
        <dbReference type="ARBA" id="ARBA00010169"/>
    </source>
</evidence>
<evidence type="ECO:0000256" key="7">
    <source>
        <dbReference type="ARBA" id="ARBA00022946"/>
    </source>
</evidence>
<name>A0A9Q0UHW2_SALVM</name>
<dbReference type="FunFam" id="3.30.70.120:FF:000008">
    <property type="entry name" value="Protein CutA 1, chloroplastic"/>
    <property type="match status" value="1"/>
</dbReference>
<accession>A0A9Q0UHW2</accession>
<evidence type="ECO:0000256" key="2">
    <source>
        <dbReference type="ARBA" id="ARBA00007626"/>
    </source>
</evidence>
<keyword evidence="6" id="KW-0677">Repeat</keyword>
<dbReference type="InterPro" id="IPR051240">
    <property type="entry name" value="Mito_RNA-Proc/Resp"/>
</dbReference>
<dbReference type="NCBIfam" id="TIGR00756">
    <property type="entry name" value="PPR"/>
    <property type="match status" value="3"/>
</dbReference>
<reference evidence="9" key="2">
    <citation type="journal article" date="2023" name="Int. J. Mol. Sci.">
        <title>De Novo Assembly and Annotation of 11 Diverse Shrub Willow (Salix) Genomes Reveals Novel Gene Organization in Sex-Linked Regions.</title>
        <authorList>
            <person name="Hyden B."/>
            <person name="Feng K."/>
            <person name="Yates T.B."/>
            <person name="Jawdy S."/>
            <person name="Cereghino C."/>
            <person name="Smart L.B."/>
            <person name="Muchero W."/>
        </authorList>
    </citation>
    <scope>NUCLEOTIDE SEQUENCE [LARGE SCALE GENOMIC DNA]</scope>
    <source>
        <tissue evidence="9">Shoot tip</tissue>
    </source>
</reference>
<dbReference type="InterPro" id="IPR002885">
    <property type="entry name" value="PPR_rpt"/>
</dbReference>
<feature type="repeat" description="PPR" evidence="8">
    <location>
        <begin position="240"/>
        <end position="274"/>
    </location>
</feature>
<comment type="subcellular location">
    <subcellularLocation>
        <location evidence="1">Plastid</location>
        <location evidence="1">Chloroplast</location>
    </subcellularLocation>
</comment>
<dbReference type="OrthoDB" id="185373at2759"/>
<dbReference type="PROSITE" id="PS51375">
    <property type="entry name" value="PPR"/>
    <property type="match status" value="3"/>
</dbReference>
<dbReference type="Gene3D" id="1.25.40.10">
    <property type="entry name" value="Tetratricopeptide repeat domain"/>
    <property type="match status" value="3"/>
</dbReference>
<evidence type="ECO:0000256" key="8">
    <source>
        <dbReference type="PROSITE-ProRule" id="PRU00708"/>
    </source>
</evidence>
<dbReference type="Gene3D" id="3.30.70.120">
    <property type="match status" value="1"/>
</dbReference>
<dbReference type="Pfam" id="PF12854">
    <property type="entry name" value="PPR_1"/>
    <property type="match status" value="1"/>
</dbReference>
<dbReference type="InterPro" id="IPR011322">
    <property type="entry name" value="N-reg_PII-like_a/b"/>
</dbReference>
<dbReference type="Pfam" id="PF03091">
    <property type="entry name" value="CutA1"/>
    <property type="match status" value="1"/>
</dbReference>
<dbReference type="PANTHER" id="PTHR47933">
    <property type="entry name" value="PENTATRICOPEPTIDE REPEAT-CONTAINING PROTEIN 1, MITOCHONDRIAL"/>
    <property type="match status" value="1"/>
</dbReference>
<evidence type="ECO:0000256" key="1">
    <source>
        <dbReference type="ARBA" id="ARBA00004229"/>
    </source>
</evidence>
<keyword evidence="10" id="KW-1185">Reference proteome</keyword>
<evidence type="ECO:0000256" key="6">
    <source>
        <dbReference type="ARBA" id="ARBA00022737"/>
    </source>
</evidence>
<dbReference type="GO" id="GO:0003729">
    <property type="term" value="F:mRNA binding"/>
    <property type="evidence" value="ECO:0007669"/>
    <property type="project" value="TreeGrafter"/>
</dbReference>